<keyword evidence="2" id="KW-0378">Hydrolase</keyword>
<dbReference type="CDD" id="cd17920">
    <property type="entry name" value="DEXHc_RecQ"/>
    <property type="match status" value="1"/>
</dbReference>
<feature type="domain" description="Helicase ATP-binding" evidence="8">
    <location>
        <begin position="29"/>
        <end position="196"/>
    </location>
</feature>
<dbReference type="GO" id="GO:0030894">
    <property type="term" value="C:replisome"/>
    <property type="evidence" value="ECO:0007669"/>
    <property type="project" value="TreeGrafter"/>
</dbReference>
<dbReference type="Pfam" id="PF00270">
    <property type="entry name" value="DEAD"/>
    <property type="match status" value="1"/>
</dbReference>
<keyword evidence="1" id="KW-0547">Nucleotide-binding</keyword>
<dbReference type="InterPro" id="IPR027417">
    <property type="entry name" value="P-loop_NTPase"/>
</dbReference>
<dbReference type="SMART" id="SM00490">
    <property type="entry name" value="HELICc"/>
    <property type="match status" value="1"/>
</dbReference>
<keyword evidence="3 10" id="KW-0347">Helicase</keyword>
<evidence type="ECO:0000256" key="5">
    <source>
        <dbReference type="ARBA" id="ARBA00023125"/>
    </source>
</evidence>
<dbReference type="GO" id="GO:0003677">
    <property type="term" value="F:DNA binding"/>
    <property type="evidence" value="ECO:0007669"/>
    <property type="project" value="UniProtKB-KW"/>
</dbReference>
<accession>A0A0R2A633</accession>
<dbReference type="GO" id="GO:0009378">
    <property type="term" value="F:four-way junction helicase activity"/>
    <property type="evidence" value="ECO:0007669"/>
    <property type="project" value="TreeGrafter"/>
</dbReference>
<dbReference type="PROSITE" id="PS51194">
    <property type="entry name" value="HELICASE_CTER"/>
    <property type="match status" value="1"/>
</dbReference>
<reference evidence="10 11" key="1">
    <citation type="journal article" date="2015" name="Genome Announc.">
        <title>Expanding the biotechnology potential of lactobacilli through comparative genomics of 213 strains and associated genera.</title>
        <authorList>
            <person name="Sun Z."/>
            <person name="Harris H.M."/>
            <person name="McCann A."/>
            <person name="Guo C."/>
            <person name="Argimon S."/>
            <person name="Zhang W."/>
            <person name="Yang X."/>
            <person name="Jeffery I.B."/>
            <person name="Cooney J.C."/>
            <person name="Kagawa T.F."/>
            <person name="Liu W."/>
            <person name="Song Y."/>
            <person name="Salvetti E."/>
            <person name="Wrobel A."/>
            <person name="Rasinkangas P."/>
            <person name="Parkhill J."/>
            <person name="Rea M.C."/>
            <person name="O'Sullivan O."/>
            <person name="Ritari J."/>
            <person name="Douillard F.P."/>
            <person name="Paul Ross R."/>
            <person name="Yang R."/>
            <person name="Briner A.E."/>
            <person name="Felis G.E."/>
            <person name="de Vos W.M."/>
            <person name="Barrangou R."/>
            <person name="Klaenhammer T.R."/>
            <person name="Caufield P.W."/>
            <person name="Cui Y."/>
            <person name="Zhang H."/>
            <person name="O'Toole P.W."/>
        </authorList>
    </citation>
    <scope>NUCLEOTIDE SEQUENCE [LARGE SCALE GENOMIC DNA]</scope>
    <source>
        <strain evidence="10 11">DSM 20634</strain>
    </source>
</reference>
<comment type="caution">
    <text evidence="10">The sequence shown here is derived from an EMBL/GenBank/DDBJ whole genome shotgun (WGS) entry which is preliminary data.</text>
</comment>
<dbReference type="Pfam" id="PF16124">
    <property type="entry name" value="RecQ_Zn_bind"/>
    <property type="match status" value="1"/>
</dbReference>
<proteinExistence type="predicted"/>
<dbReference type="GO" id="GO:0005524">
    <property type="term" value="F:ATP binding"/>
    <property type="evidence" value="ECO:0007669"/>
    <property type="project" value="UniProtKB-KW"/>
</dbReference>
<dbReference type="Gene3D" id="3.40.50.300">
    <property type="entry name" value="P-loop containing nucleotide triphosphate hydrolases"/>
    <property type="match status" value="2"/>
</dbReference>
<dbReference type="InterPro" id="IPR002464">
    <property type="entry name" value="DNA/RNA_helicase_DEAH_CS"/>
</dbReference>
<dbReference type="PATRIC" id="fig|1423813.3.peg.2123"/>
<gene>
    <name evidence="10" type="ORF">FC26_GL002086</name>
</gene>
<keyword evidence="5" id="KW-0238">DNA-binding</keyword>
<dbReference type="GO" id="GO:0043590">
    <property type="term" value="C:bacterial nucleoid"/>
    <property type="evidence" value="ECO:0007669"/>
    <property type="project" value="TreeGrafter"/>
</dbReference>
<dbReference type="PANTHER" id="PTHR13710:SF84">
    <property type="entry name" value="ATP-DEPENDENT DNA HELICASE RECS-RELATED"/>
    <property type="match status" value="1"/>
</dbReference>
<dbReference type="InterPro" id="IPR014001">
    <property type="entry name" value="Helicase_ATP-bd"/>
</dbReference>
<dbReference type="InterPro" id="IPR001650">
    <property type="entry name" value="Helicase_C-like"/>
</dbReference>
<evidence type="ECO:0000256" key="7">
    <source>
        <dbReference type="ARBA" id="ARBA00044550"/>
    </source>
</evidence>
<dbReference type="InterPro" id="IPR011545">
    <property type="entry name" value="DEAD/DEAH_box_helicase_dom"/>
</dbReference>
<evidence type="ECO:0000256" key="2">
    <source>
        <dbReference type="ARBA" id="ARBA00022801"/>
    </source>
</evidence>
<keyword evidence="4" id="KW-0067">ATP-binding</keyword>
<dbReference type="NCBIfam" id="TIGR00614">
    <property type="entry name" value="recQ_fam"/>
    <property type="match status" value="1"/>
</dbReference>
<dbReference type="RefSeq" id="WP_235809450.1">
    <property type="nucleotide sequence ID" value="NZ_AYYY01000005.1"/>
</dbReference>
<dbReference type="Pfam" id="PF00271">
    <property type="entry name" value="Helicase_C"/>
    <property type="match status" value="1"/>
</dbReference>
<dbReference type="SMART" id="SM00487">
    <property type="entry name" value="DEXDc"/>
    <property type="match status" value="1"/>
</dbReference>
<dbReference type="SUPFAM" id="SSF52540">
    <property type="entry name" value="P-loop containing nucleoside triphosphate hydrolases"/>
    <property type="match status" value="1"/>
</dbReference>
<organism evidence="10 11">
    <name type="scientific">Paucilactobacillus vaccinostercus DSM 20634</name>
    <dbReference type="NCBI Taxonomy" id="1423813"/>
    <lineage>
        <taxon>Bacteria</taxon>
        <taxon>Bacillati</taxon>
        <taxon>Bacillota</taxon>
        <taxon>Bacilli</taxon>
        <taxon>Lactobacillales</taxon>
        <taxon>Lactobacillaceae</taxon>
        <taxon>Paucilactobacillus</taxon>
    </lineage>
</organism>
<dbReference type="PROSITE" id="PS51192">
    <property type="entry name" value="HELICASE_ATP_BIND_1"/>
    <property type="match status" value="1"/>
</dbReference>
<dbReference type="GO" id="GO:0006310">
    <property type="term" value="P:DNA recombination"/>
    <property type="evidence" value="ECO:0007669"/>
    <property type="project" value="InterPro"/>
</dbReference>
<dbReference type="Proteomes" id="UP000051733">
    <property type="component" value="Unassembled WGS sequence"/>
</dbReference>
<dbReference type="GO" id="GO:0005737">
    <property type="term" value="C:cytoplasm"/>
    <property type="evidence" value="ECO:0007669"/>
    <property type="project" value="TreeGrafter"/>
</dbReference>
<name>A0A0R2A633_9LACO</name>
<evidence type="ECO:0000256" key="3">
    <source>
        <dbReference type="ARBA" id="ARBA00022806"/>
    </source>
</evidence>
<protein>
    <recommendedName>
        <fullName evidence="6">ATP-dependent DNA helicase RecQ</fullName>
    </recommendedName>
    <alternativeName>
        <fullName evidence="7">DNA 3'-5' helicase RecQ</fullName>
    </alternativeName>
</protein>
<evidence type="ECO:0000256" key="4">
    <source>
        <dbReference type="ARBA" id="ARBA00022840"/>
    </source>
</evidence>
<sequence>MTITQAQIKTVLHNQFGYDGFREGQAEVVNAVLEGQDTLAVLPTGAGKTLLYQLPGYLLPGTVLVVSPLLSLMQDQVSRLHERGEKRVVMLSSLQSVSERQRTLRMIAQYRFVFASPEVLAQPTVIAALRRAQISLFVVDEAHCVSQWGPDFRPEYLMLNQTIDLLNHPTVLMLTATATKAVQADVINRLGLTSNRVEHVVRSVNRSNIFLAVRECTDQQDKSAELIQLVTHIQGAGIVYFSSRKQASAFAEQLNSETSLRVAAYHAGVDQITRYKVQHQFMNNELDLICATNAFGMGIDKEDIRYVIHYHLSANLESYVQEIGRAGRDGQQSIAILLYSEGDEQIPRQLSLGNLPNERVIEGVINQQINPDDLGEMGEILSYYVANDYPAAEITRIFKERALQSEQALHIMMSYIRATTCRRSVILQYFDEAPLSHRPNCCDYDNPDNVIERLGLQTDPKLSQATQPSVSWQKKLDHLFFVKS</sequence>
<dbReference type="EMBL" id="AYYY01000005">
    <property type="protein sequence ID" value="KRM62512.1"/>
    <property type="molecule type" value="Genomic_DNA"/>
</dbReference>
<evidence type="ECO:0000259" key="8">
    <source>
        <dbReference type="PROSITE" id="PS51192"/>
    </source>
</evidence>
<evidence type="ECO:0000256" key="6">
    <source>
        <dbReference type="ARBA" id="ARBA00044535"/>
    </source>
</evidence>
<dbReference type="GO" id="GO:0043138">
    <property type="term" value="F:3'-5' DNA helicase activity"/>
    <property type="evidence" value="ECO:0007669"/>
    <property type="project" value="TreeGrafter"/>
</dbReference>
<dbReference type="STRING" id="1423813.FC26_GL002086"/>
<dbReference type="InterPro" id="IPR032284">
    <property type="entry name" value="RecQ_Zn-bd"/>
</dbReference>
<evidence type="ECO:0000259" key="9">
    <source>
        <dbReference type="PROSITE" id="PS51194"/>
    </source>
</evidence>
<evidence type="ECO:0000313" key="11">
    <source>
        <dbReference type="Proteomes" id="UP000051733"/>
    </source>
</evidence>
<evidence type="ECO:0000313" key="10">
    <source>
        <dbReference type="EMBL" id="KRM62512.1"/>
    </source>
</evidence>
<dbReference type="PANTHER" id="PTHR13710">
    <property type="entry name" value="DNA HELICASE RECQ FAMILY MEMBER"/>
    <property type="match status" value="1"/>
</dbReference>
<dbReference type="GO" id="GO:0016787">
    <property type="term" value="F:hydrolase activity"/>
    <property type="evidence" value="ECO:0007669"/>
    <property type="project" value="UniProtKB-KW"/>
</dbReference>
<dbReference type="PROSITE" id="PS00690">
    <property type="entry name" value="DEAH_ATP_HELICASE"/>
    <property type="match status" value="1"/>
</dbReference>
<dbReference type="AlphaFoldDB" id="A0A0R2A633"/>
<dbReference type="GO" id="GO:0006281">
    <property type="term" value="P:DNA repair"/>
    <property type="evidence" value="ECO:0007669"/>
    <property type="project" value="TreeGrafter"/>
</dbReference>
<dbReference type="InterPro" id="IPR004589">
    <property type="entry name" value="DNA_helicase_ATP-dep_RecQ"/>
</dbReference>
<keyword evidence="11" id="KW-1185">Reference proteome</keyword>
<evidence type="ECO:0000256" key="1">
    <source>
        <dbReference type="ARBA" id="ARBA00022741"/>
    </source>
</evidence>
<feature type="domain" description="Helicase C-terminal" evidence="9">
    <location>
        <begin position="225"/>
        <end position="372"/>
    </location>
</feature>